<dbReference type="GO" id="GO:0016491">
    <property type="term" value="F:oxidoreductase activity"/>
    <property type="evidence" value="ECO:0007669"/>
    <property type="project" value="UniProtKB-KW"/>
</dbReference>
<dbReference type="Pfam" id="PF01266">
    <property type="entry name" value="DAO"/>
    <property type="match status" value="1"/>
</dbReference>
<evidence type="ECO:0000256" key="1">
    <source>
        <dbReference type="ARBA" id="ARBA00023002"/>
    </source>
</evidence>
<accession>A0A381QTW9</accession>
<keyword evidence="1" id="KW-0560">Oxidoreductase</keyword>
<dbReference type="GO" id="GO:0005737">
    <property type="term" value="C:cytoplasm"/>
    <property type="evidence" value="ECO:0007669"/>
    <property type="project" value="TreeGrafter"/>
</dbReference>
<protein>
    <recommendedName>
        <fullName evidence="2">FAD dependent oxidoreductase domain-containing protein</fullName>
    </recommendedName>
</protein>
<name>A0A381QTW9_9ZZZZ</name>
<dbReference type="PANTHER" id="PTHR13847:SF289">
    <property type="entry name" value="GLYCINE OXIDASE"/>
    <property type="match status" value="1"/>
</dbReference>
<dbReference type="PANTHER" id="PTHR13847">
    <property type="entry name" value="SARCOSINE DEHYDROGENASE-RELATED"/>
    <property type="match status" value="1"/>
</dbReference>
<dbReference type="Gene3D" id="3.50.50.60">
    <property type="entry name" value="FAD/NAD(P)-binding domain"/>
    <property type="match status" value="1"/>
</dbReference>
<feature type="domain" description="FAD dependent oxidoreductase" evidence="2">
    <location>
        <begin position="5"/>
        <end position="350"/>
    </location>
</feature>
<dbReference type="InterPro" id="IPR036188">
    <property type="entry name" value="FAD/NAD-bd_sf"/>
</dbReference>
<dbReference type="AlphaFoldDB" id="A0A381QTW9"/>
<dbReference type="EMBL" id="UINC01001460">
    <property type="protein sequence ID" value="SUZ81247.1"/>
    <property type="molecule type" value="Genomic_DNA"/>
</dbReference>
<gene>
    <name evidence="3" type="ORF">METZ01_LOCUS34101</name>
</gene>
<evidence type="ECO:0000313" key="3">
    <source>
        <dbReference type="EMBL" id="SUZ81247.1"/>
    </source>
</evidence>
<reference evidence="3" key="1">
    <citation type="submission" date="2018-05" db="EMBL/GenBank/DDBJ databases">
        <authorList>
            <person name="Lanie J.A."/>
            <person name="Ng W.-L."/>
            <person name="Kazmierczak K.M."/>
            <person name="Andrzejewski T.M."/>
            <person name="Davidsen T.M."/>
            <person name="Wayne K.J."/>
            <person name="Tettelin H."/>
            <person name="Glass J.I."/>
            <person name="Rusch D."/>
            <person name="Podicherti R."/>
            <person name="Tsui H.-C.T."/>
            <person name="Winkler M.E."/>
        </authorList>
    </citation>
    <scope>NUCLEOTIDE SEQUENCE</scope>
</reference>
<dbReference type="InterPro" id="IPR006076">
    <property type="entry name" value="FAD-dep_OxRdtase"/>
</dbReference>
<dbReference type="SUPFAM" id="SSF54373">
    <property type="entry name" value="FAD-linked reductases, C-terminal domain"/>
    <property type="match status" value="1"/>
</dbReference>
<proteinExistence type="predicted"/>
<evidence type="ECO:0000259" key="2">
    <source>
        <dbReference type="Pfam" id="PF01266"/>
    </source>
</evidence>
<organism evidence="3">
    <name type="scientific">marine metagenome</name>
    <dbReference type="NCBI Taxonomy" id="408172"/>
    <lineage>
        <taxon>unclassified sequences</taxon>
        <taxon>metagenomes</taxon>
        <taxon>ecological metagenomes</taxon>
    </lineage>
</organism>
<sequence length="371" mass="39155">MEGTVAVVGGGVVGCFIAYRLAAMGVSITLVEQEGPGAGATGNSAGNIQPASGDDDAYKIALGAESLALWRNQLPRIKEAAGEIDFLEQDVRYFYAATNDQEEEDVRRILRDVTAAGLKAEWVDGAAARQMEHRLSPSITGGMLHTDCIQMDPKLFMAAFANAAEAAGVTFQRKSQAAGLTVTGGRIRGVNLQDTSTLECSSVVLATGAWTLKAVSDWLGYDLPVEPFGLQKLHLGLGTAAPLHCAVRWNGVNIVCRRDGLVHAGSRFDPAGFDAQPSAETEQWLLEQVATILPGFQPSGVENIAAFAASTPARIPLIGQLPGIDGIYLAVPSTDGFLMAAVLAEMMANLMVNGTTHHLIDRSPLAQAKAR</sequence>
<dbReference type="Gene3D" id="3.30.9.10">
    <property type="entry name" value="D-Amino Acid Oxidase, subunit A, domain 2"/>
    <property type="match status" value="1"/>
</dbReference>
<dbReference type="SUPFAM" id="SSF51905">
    <property type="entry name" value="FAD/NAD(P)-binding domain"/>
    <property type="match status" value="1"/>
</dbReference>